<evidence type="ECO:0000313" key="2">
    <source>
        <dbReference type="EMBL" id="KAK1444872.1"/>
    </source>
</evidence>
<evidence type="ECO:0000313" key="3">
    <source>
        <dbReference type="Proteomes" id="UP001230268"/>
    </source>
</evidence>
<dbReference type="EMBL" id="JAVEPI010000001">
    <property type="protein sequence ID" value="KAK1444872.1"/>
    <property type="molecule type" value="Genomic_DNA"/>
</dbReference>
<accession>A0AAD8PGJ5</accession>
<proteinExistence type="predicted"/>
<organism evidence="2 3">
    <name type="scientific">Babesia gibsoni</name>
    <dbReference type="NCBI Taxonomy" id="33632"/>
    <lineage>
        <taxon>Eukaryota</taxon>
        <taxon>Sar</taxon>
        <taxon>Alveolata</taxon>
        <taxon>Apicomplexa</taxon>
        <taxon>Aconoidasida</taxon>
        <taxon>Piroplasmida</taxon>
        <taxon>Babesiidae</taxon>
        <taxon>Babesia</taxon>
    </lineage>
</organism>
<sequence length="134" mass="15818">MEYETDQLDVLKADINESCHNDSPDDTIKAYNALHMKFQCLVREYYGKSNELRDVSRYLMDQIEYLNKENKWLYQENKTLEKKNLELASQLESYESRFSYKITCLPVGSSFLNNEIQQPRILKTRSPNTFGGEI</sequence>
<reference evidence="2" key="1">
    <citation type="submission" date="2023-08" db="EMBL/GenBank/DDBJ databases">
        <title>Draft sequence of the Babesia gibsoni genome.</title>
        <authorList>
            <person name="Yamagishi J.Y."/>
            <person name="Xuan X.X."/>
        </authorList>
    </citation>
    <scope>NUCLEOTIDE SEQUENCE</scope>
    <source>
        <strain evidence="2">Azabu</strain>
    </source>
</reference>
<protein>
    <submittedName>
        <fullName evidence="2">Uncharacterized protein</fullName>
    </submittedName>
</protein>
<gene>
    <name evidence="2" type="ORF">BgAZ_107780</name>
</gene>
<dbReference type="Proteomes" id="UP001230268">
    <property type="component" value="Unassembled WGS sequence"/>
</dbReference>
<evidence type="ECO:0000256" key="1">
    <source>
        <dbReference type="SAM" id="Coils"/>
    </source>
</evidence>
<name>A0AAD8PGJ5_BABGI</name>
<keyword evidence="3" id="KW-1185">Reference proteome</keyword>
<keyword evidence="1" id="KW-0175">Coiled coil</keyword>
<dbReference type="AlphaFoldDB" id="A0AAD8PGJ5"/>
<feature type="coiled-coil region" evidence="1">
    <location>
        <begin position="63"/>
        <end position="97"/>
    </location>
</feature>
<comment type="caution">
    <text evidence="2">The sequence shown here is derived from an EMBL/GenBank/DDBJ whole genome shotgun (WGS) entry which is preliminary data.</text>
</comment>